<accession>A0ACC3CV50</accession>
<feature type="non-terminal residue" evidence="1">
    <location>
        <position position="1"/>
    </location>
</feature>
<reference evidence="1" key="1">
    <citation type="submission" date="2024-09" db="EMBL/GenBank/DDBJ databases">
        <title>Black Yeasts Isolated from many extreme environments.</title>
        <authorList>
            <person name="Coleine C."/>
            <person name="Stajich J.E."/>
            <person name="Selbmann L."/>
        </authorList>
    </citation>
    <scope>NUCLEOTIDE SEQUENCE</scope>
    <source>
        <strain evidence="1">CCFEE 5737</strain>
    </source>
</reference>
<evidence type="ECO:0000313" key="2">
    <source>
        <dbReference type="Proteomes" id="UP001186974"/>
    </source>
</evidence>
<dbReference type="EMBL" id="JAWDJW010011330">
    <property type="protein sequence ID" value="KAK3044881.1"/>
    <property type="molecule type" value="Genomic_DNA"/>
</dbReference>
<keyword evidence="2" id="KW-1185">Reference proteome</keyword>
<protein>
    <submittedName>
        <fullName evidence="1">Uncharacterized protein</fullName>
    </submittedName>
</protein>
<evidence type="ECO:0000313" key="1">
    <source>
        <dbReference type="EMBL" id="KAK3044881.1"/>
    </source>
</evidence>
<organism evidence="1 2">
    <name type="scientific">Coniosporium uncinatum</name>
    <dbReference type="NCBI Taxonomy" id="93489"/>
    <lineage>
        <taxon>Eukaryota</taxon>
        <taxon>Fungi</taxon>
        <taxon>Dikarya</taxon>
        <taxon>Ascomycota</taxon>
        <taxon>Pezizomycotina</taxon>
        <taxon>Dothideomycetes</taxon>
        <taxon>Dothideomycetes incertae sedis</taxon>
        <taxon>Coniosporium</taxon>
    </lineage>
</organism>
<name>A0ACC3CV50_9PEZI</name>
<gene>
    <name evidence="1" type="ORF">LTS18_015162</name>
</gene>
<sequence length="171" mass="18826">VRSRLESVIKIFGDAMQWTLPPSEVSLASSLISVSAPESGADTQSREDRGREFAEKLRSEIVDLVTGITVSGTDESGYDAATARIQALRDLAQVWKGTSEERARIKFVESLAKLADDRQKALGRDAGTSQRQGTASGESPRKRSDSRTGTQQRSHGFLDNLQRIRDNIYLE</sequence>
<proteinExistence type="predicted"/>
<dbReference type="Proteomes" id="UP001186974">
    <property type="component" value="Unassembled WGS sequence"/>
</dbReference>
<comment type="caution">
    <text evidence="1">The sequence shown here is derived from an EMBL/GenBank/DDBJ whole genome shotgun (WGS) entry which is preliminary data.</text>
</comment>